<name>A0A7G6YBM2_9MICO</name>
<gene>
    <name evidence="2" type="ORF">F1C12_12615</name>
</gene>
<proteinExistence type="predicted"/>
<feature type="region of interest" description="Disordered" evidence="1">
    <location>
        <begin position="313"/>
        <end position="333"/>
    </location>
</feature>
<dbReference type="Proteomes" id="UP000515511">
    <property type="component" value="Chromosome"/>
</dbReference>
<evidence type="ECO:0008006" key="4">
    <source>
        <dbReference type="Google" id="ProtNLM"/>
    </source>
</evidence>
<evidence type="ECO:0000313" key="3">
    <source>
        <dbReference type="Proteomes" id="UP000515511"/>
    </source>
</evidence>
<dbReference type="KEGG" id="lse:F1C12_12615"/>
<evidence type="ECO:0000313" key="2">
    <source>
        <dbReference type="EMBL" id="QNE35887.1"/>
    </source>
</evidence>
<dbReference type="AlphaFoldDB" id="A0A7G6YBM2"/>
<evidence type="ECO:0000256" key="1">
    <source>
        <dbReference type="SAM" id="MobiDB-lite"/>
    </source>
</evidence>
<accession>A0A7G6YBM2</accession>
<dbReference type="EMBL" id="CP043641">
    <property type="protein sequence ID" value="QNE35887.1"/>
    <property type="molecule type" value="Genomic_DNA"/>
</dbReference>
<reference evidence="3" key="1">
    <citation type="submission" date="2019-09" db="EMBL/GenBank/DDBJ databases">
        <title>Antimicrobial potential of Antarctic Bacteria.</title>
        <authorList>
            <person name="Benaud N."/>
            <person name="Edwards R.J."/>
            <person name="Ferrari B.C."/>
        </authorList>
    </citation>
    <scope>NUCLEOTIDE SEQUENCE [LARGE SCALE GENOMIC DNA]</scope>
    <source>
        <strain evidence="3">INR9</strain>
    </source>
</reference>
<sequence length="613" mass="69666">MNDLVEGFGIDTDLLLNEVELRTFSGSRSVFPHSEVLTTNKCIEMTGVLCKLEEWRLEDRGGKQASGPAPYVTDRAILVIMLMLAREHKPLNETAIAEVMHRRLTDESREFLDLPHALPSSPLKPKGSEEKNWQNHAYNGFHRILNPMDPHPDTKGSRRRLLNNAERDAIRTARDLNTMRRRKERLDWFSQQFVQMTFTMQPRRLRRLQTKANISIDQTPVAVYTKRGHKDEFDPNERAERLVKEMDAAWYVKPGKKYVWGYAANFAVSTSNIPGQNAGFPITIRAFTLSVPNVEITGEAVRLGKQLVDAGHEPGRMTIDRGYPGGSDSDSNYTDDNDAFHKRVRELGFSRVFDYKRTELGKKPGGQNGSIYVEGEHLCPATPDDLVNASIRAQNLEIGEAEYRFLIEERSSYSLRNKETPDADGKVKKMCPALGPQAKIECPLRAIHPKSSQKAKPRVLKRNLPERLDNICCNTSATFVETDETLKFKQDLRYGSPEWQTTYTADRNMVEGVNGYIKDEGKENLGSAARRSAAGIAAQQVLVTMLVVSANMRKLQSFLKEESKTALQAIAKVGRRIRRRDQYGTYKRKWGPDRDFIELEGRDDPIDIRPLRT</sequence>
<organism evidence="2 3">
    <name type="scientific">Leifsonia shinshuensis</name>
    <dbReference type="NCBI Taxonomy" id="150026"/>
    <lineage>
        <taxon>Bacteria</taxon>
        <taxon>Bacillati</taxon>
        <taxon>Actinomycetota</taxon>
        <taxon>Actinomycetes</taxon>
        <taxon>Micrococcales</taxon>
        <taxon>Microbacteriaceae</taxon>
        <taxon>Leifsonia</taxon>
    </lineage>
</organism>
<dbReference type="RefSeq" id="WP_185275356.1">
    <property type="nucleotide sequence ID" value="NZ_CP043641.1"/>
</dbReference>
<protein>
    <recommendedName>
        <fullName evidence="4">Transposase</fullName>
    </recommendedName>
</protein>